<reference evidence="1 3" key="1">
    <citation type="journal article" date="2018" name="Genome Announc.">
        <title>Complete genomes of two Megasphaera elsdenii strains, NCIMB 702410 and ATCC 25940.</title>
        <authorList>
            <person name="Hatmaker E.A."/>
            <person name="O'Dell K."/>
            <person name="Riley L.A."/>
            <person name="Klingeman D.M."/>
            <person name="Guss A.M."/>
        </authorList>
    </citation>
    <scope>NUCLEOTIDE SEQUENCE [LARGE SCALE GENOMIC DNA]</scope>
    <source>
        <strain evidence="1 3">NCIMB702410</strain>
    </source>
</reference>
<dbReference type="EMBL" id="CP027569">
    <property type="protein sequence ID" value="AVO27735.1"/>
    <property type="molecule type" value="Genomic_DNA"/>
</dbReference>
<dbReference type="Gene3D" id="6.20.120.50">
    <property type="match status" value="1"/>
</dbReference>
<dbReference type="EMBL" id="JABBJH010000010">
    <property type="protein sequence ID" value="NMK39280.1"/>
    <property type="molecule type" value="Genomic_DNA"/>
</dbReference>
<protein>
    <submittedName>
        <fullName evidence="2">DUF3006 domain-containing protein</fullName>
    </submittedName>
</protein>
<dbReference type="Proteomes" id="UP000536773">
    <property type="component" value="Unassembled WGS sequence"/>
</dbReference>
<dbReference type="OrthoDB" id="1625501at2"/>
<evidence type="ECO:0000313" key="3">
    <source>
        <dbReference type="Proteomes" id="UP000238358"/>
    </source>
</evidence>
<evidence type="ECO:0000313" key="4">
    <source>
        <dbReference type="Proteomes" id="UP000536773"/>
    </source>
</evidence>
<reference evidence="2 4" key="2">
    <citation type="submission" date="2020-04" db="EMBL/GenBank/DDBJ databases">
        <authorList>
            <person name="Hitch T.C.A."/>
            <person name="Wylensek D."/>
            <person name="Clavel T."/>
        </authorList>
    </citation>
    <scope>NUCLEOTIDE SEQUENCE [LARGE SCALE GENOMIC DNA]</scope>
    <source>
        <strain evidence="2 4">WCA-386-APC-2A</strain>
    </source>
</reference>
<dbReference type="AlphaFoldDB" id="A0A269TEK6"/>
<name>A0A269TEK6_MEGEL</name>
<evidence type="ECO:0000313" key="1">
    <source>
        <dbReference type="EMBL" id="AVO27735.1"/>
    </source>
</evidence>
<evidence type="ECO:0000313" key="2">
    <source>
        <dbReference type="EMBL" id="NMK39280.1"/>
    </source>
</evidence>
<organism evidence="2 4">
    <name type="scientific">Megasphaera elsdenii</name>
    <dbReference type="NCBI Taxonomy" id="907"/>
    <lineage>
        <taxon>Bacteria</taxon>
        <taxon>Bacillati</taxon>
        <taxon>Bacillota</taxon>
        <taxon>Negativicutes</taxon>
        <taxon>Veillonellales</taxon>
        <taxon>Veillonellaceae</taxon>
        <taxon>Megasphaera</taxon>
    </lineage>
</organism>
<proteinExistence type="predicted"/>
<accession>A0A269TEK6</accession>
<gene>
    <name evidence="1" type="ORF">C6Y28_08980</name>
    <name evidence="2" type="ORF">HG933_07805</name>
</gene>
<sequence length="72" mass="8138">MKKELIGSIDRITEQTACIILNDDEHQLQIPLELLPDGADEGMAFTITIERNEEEEKRLAEEIAALKESLSQ</sequence>
<dbReference type="InterPro" id="IPR021377">
    <property type="entry name" value="DUF3006"/>
</dbReference>
<dbReference type="RefSeq" id="WP_027895732.1">
    <property type="nucleotide sequence ID" value="NZ_CABMON010000006.1"/>
</dbReference>
<dbReference type="Proteomes" id="UP000238358">
    <property type="component" value="Chromosome"/>
</dbReference>
<dbReference type="Pfam" id="PF11213">
    <property type="entry name" value="DUF3006"/>
    <property type="match status" value="1"/>
</dbReference>